<evidence type="ECO:0000313" key="1">
    <source>
        <dbReference type="EMBL" id="KKN72598.1"/>
    </source>
</evidence>
<comment type="caution">
    <text evidence="1">The sequence shown here is derived from an EMBL/GenBank/DDBJ whole genome shotgun (WGS) entry which is preliminary data.</text>
</comment>
<organism evidence="1">
    <name type="scientific">marine sediment metagenome</name>
    <dbReference type="NCBI Taxonomy" id="412755"/>
    <lineage>
        <taxon>unclassified sequences</taxon>
        <taxon>metagenomes</taxon>
        <taxon>ecological metagenomes</taxon>
    </lineage>
</organism>
<protein>
    <recommendedName>
        <fullName evidence="2">Type II secretion system protein GspC N-terminal domain-containing protein</fullName>
    </recommendedName>
</protein>
<proteinExistence type="predicted"/>
<gene>
    <name evidence="1" type="ORF">LCGC14_0409280</name>
</gene>
<dbReference type="EMBL" id="LAZR01000359">
    <property type="protein sequence ID" value="KKN72598.1"/>
    <property type="molecule type" value="Genomic_DNA"/>
</dbReference>
<reference evidence="1" key="1">
    <citation type="journal article" date="2015" name="Nature">
        <title>Complex archaea that bridge the gap between prokaryotes and eukaryotes.</title>
        <authorList>
            <person name="Spang A."/>
            <person name="Saw J.H."/>
            <person name="Jorgensen S.L."/>
            <person name="Zaremba-Niedzwiedzka K."/>
            <person name="Martijn J."/>
            <person name="Lind A.E."/>
            <person name="van Eijk R."/>
            <person name="Schleper C."/>
            <person name="Guy L."/>
            <person name="Ettema T.J."/>
        </authorList>
    </citation>
    <scope>NUCLEOTIDE SEQUENCE</scope>
</reference>
<sequence length="168" mass="17969">MVTLTRPARQRLLRAAIGALLLGLLWPASAMLLGPPALVGRPDRQRDQTTRAAAAAPTTAPSLAVIESYAVIFGRDLRRPLVDPVPPKPSPPPKPKLGLRLEGTVLEPDHNYAFFKTKSGETKIASEGQIVEGAEVISISEGEVTVSFGDQMISLKTKAKANAERGNR</sequence>
<evidence type="ECO:0008006" key="2">
    <source>
        <dbReference type="Google" id="ProtNLM"/>
    </source>
</evidence>
<dbReference type="AlphaFoldDB" id="A0A0F9W3G1"/>
<accession>A0A0F9W3G1</accession>
<name>A0A0F9W3G1_9ZZZZ</name>